<keyword evidence="5" id="KW-0690">Ribosome biogenesis</keyword>
<evidence type="ECO:0000256" key="7">
    <source>
        <dbReference type="SAM" id="MobiDB-lite"/>
    </source>
</evidence>
<feature type="compositionally biased region" description="Polar residues" evidence="7">
    <location>
        <begin position="36"/>
        <end position="45"/>
    </location>
</feature>
<dbReference type="InterPro" id="IPR022784">
    <property type="entry name" value="Ribosome_bgen_Alb1"/>
</dbReference>
<dbReference type="GO" id="GO:0005730">
    <property type="term" value="C:nucleolus"/>
    <property type="evidence" value="ECO:0007669"/>
    <property type="project" value="TreeGrafter"/>
</dbReference>
<name>A0A6A6V1P4_9PLEO</name>
<evidence type="ECO:0000256" key="3">
    <source>
        <dbReference type="ARBA" id="ARBA00022448"/>
    </source>
</evidence>
<evidence type="ECO:0000313" key="8">
    <source>
        <dbReference type="EMBL" id="KAF2743231.1"/>
    </source>
</evidence>
<reference evidence="8" key="1">
    <citation type="journal article" date="2020" name="Stud. Mycol.">
        <title>101 Dothideomycetes genomes: a test case for predicting lifestyles and emergence of pathogens.</title>
        <authorList>
            <person name="Haridas S."/>
            <person name="Albert R."/>
            <person name="Binder M."/>
            <person name="Bloem J."/>
            <person name="Labutti K."/>
            <person name="Salamov A."/>
            <person name="Andreopoulos B."/>
            <person name="Baker S."/>
            <person name="Barry K."/>
            <person name="Bills G."/>
            <person name="Bluhm B."/>
            <person name="Cannon C."/>
            <person name="Castanera R."/>
            <person name="Culley D."/>
            <person name="Daum C."/>
            <person name="Ezra D."/>
            <person name="Gonzalez J."/>
            <person name="Henrissat B."/>
            <person name="Kuo A."/>
            <person name="Liang C."/>
            <person name="Lipzen A."/>
            <person name="Lutzoni F."/>
            <person name="Magnuson J."/>
            <person name="Mondo S."/>
            <person name="Nolan M."/>
            <person name="Ohm R."/>
            <person name="Pangilinan J."/>
            <person name="Park H.-J."/>
            <person name="Ramirez L."/>
            <person name="Alfaro M."/>
            <person name="Sun H."/>
            <person name="Tritt A."/>
            <person name="Yoshinaga Y."/>
            <person name="Zwiers L.-H."/>
            <person name="Turgeon B."/>
            <person name="Goodwin S."/>
            <person name="Spatafora J."/>
            <person name="Crous P."/>
            <person name="Grigoriev I."/>
        </authorList>
    </citation>
    <scope>NUCLEOTIDE SEQUENCE</scope>
    <source>
        <strain evidence="8">CBS 119925</strain>
    </source>
</reference>
<evidence type="ECO:0008006" key="10">
    <source>
        <dbReference type="Google" id="ProtNLM"/>
    </source>
</evidence>
<evidence type="ECO:0000256" key="5">
    <source>
        <dbReference type="ARBA" id="ARBA00022517"/>
    </source>
</evidence>
<evidence type="ECO:0000256" key="4">
    <source>
        <dbReference type="ARBA" id="ARBA00022490"/>
    </source>
</evidence>
<dbReference type="OrthoDB" id="5304887at2759"/>
<keyword evidence="6" id="KW-0539">Nucleus</keyword>
<accession>A0A6A6V1P4</accession>
<dbReference type="EMBL" id="MU006599">
    <property type="protein sequence ID" value="KAF2743231.1"/>
    <property type="molecule type" value="Genomic_DNA"/>
</dbReference>
<dbReference type="GO" id="GO:0005737">
    <property type="term" value="C:cytoplasm"/>
    <property type="evidence" value="ECO:0007669"/>
    <property type="project" value="UniProtKB-SubCell"/>
</dbReference>
<dbReference type="GO" id="GO:0000055">
    <property type="term" value="P:ribosomal large subunit export from nucleus"/>
    <property type="evidence" value="ECO:0007669"/>
    <property type="project" value="TreeGrafter"/>
</dbReference>
<evidence type="ECO:0000313" key="9">
    <source>
        <dbReference type="Proteomes" id="UP000799440"/>
    </source>
</evidence>
<dbReference type="Proteomes" id="UP000799440">
    <property type="component" value="Unassembled WGS sequence"/>
</dbReference>
<dbReference type="PANTHER" id="PTHR28280:SF1">
    <property type="entry name" value="SHUTTLING PRE-60S FACTOR ECM1"/>
    <property type="match status" value="1"/>
</dbReference>
<feature type="region of interest" description="Disordered" evidence="7">
    <location>
        <begin position="99"/>
        <end position="163"/>
    </location>
</feature>
<keyword evidence="9" id="KW-1185">Reference proteome</keyword>
<feature type="region of interest" description="Disordered" evidence="7">
    <location>
        <begin position="1"/>
        <end position="82"/>
    </location>
</feature>
<dbReference type="AlphaFoldDB" id="A0A6A6V1P4"/>
<feature type="compositionally biased region" description="Basic and acidic residues" evidence="7">
    <location>
        <begin position="99"/>
        <end position="120"/>
    </location>
</feature>
<dbReference type="Pfam" id="PF09135">
    <property type="entry name" value="Alb1"/>
    <property type="match status" value="1"/>
</dbReference>
<proteinExistence type="predicted"/>
<keyword evidence="4" id="KW-0963">Cytoplasm</keyword>
<keyword evidence="3" id="KW-0813">Transport</keyword>
<evidence type="ECO:0000256" key="2">
    <source>
        <dbReference type="ARBA" id="ARBA00004496"/>
    </source>
</evidence>
<organism evidence="8 9">
    <name type="scientific">Sporormia fimetaria CBS 119925</name>
    <dbReference type="NCBI Taxonomy" id="1340428"/>
    <lineage>
        <taxon>Eukaryota</taxon>
        <taxon>Fungi</taxon>
        <taxon>Dikarya</taxon>
        <taxon>Ascomycota</taxon>
        <taxon>Pezizomycotina</taxon>
        <taxon>Dothideomycetes</taxon>
        <taxon>Pleosporomycetidae</taxon>
        <taxon>Pleosporales</taxon>
        <taxon>Sporormiaceae</taxon>
        <taxon>Sporormia</taxon>
    </lineage>
</organism>
<comment type="subcellular location">
    <subcellularLocation>
        <location evidence="2">Cytoplasm</location>
    </subcellularLocation>
    <subcellularLocation>
        <location evidence="1">Nucleus</location>
    </subcellularLocation>
</comment>
<dbReference type="GO" id="GO:0030687">
    <property type="term" value="C:preribosome, large subunit precursor"/>
    <property type="evidence" value="ECO:0007669"/>
    <property type="project" value="TreeGrafter"/>
</dbReference>
<sequence length="182" mass="20315">MGKIQHQAKGKRPITVHSRAARRAVSPSIDLDKSVTAVTPSSPKQKTAKPHVLATQNSGSVKKSKSKPMKRQQRVRQQKKVERAYDDLDKLETKVKKSVAKEKTVKERAKGWEEVNEEKKKKQKNPFAALEDDGEDTREKREWVSDEEMPAVEGETGGQVQPVPVAQSALLPVATLDLDETL</sequence>
<feature type="compositionally biased region" description="Basic residues" evidence="7">
    <location>
        <begin position="1"/>
        <end position="22"/>
    </location>
</feature>
<evidence type="ECO:0000256" key="1">
    <source>
        <dbReference type="ARBA" id="ARBA00004123"/>
    </source>
</evidence>
<dbReference type="PANTHER" id="PTHR28280">
    <property type="entry name" value="SHUTTLING PRE-60S FACTOR ECM1"/>
    <property type="match status" value="1"/>
</dbReference>
<protein>
    <recommendedName>
        <fullName evidence="10">Alb1-domain-containing protein</fullName>
    </recommendedName>
</protein>
<gene>
    <name evidence="8" type="ORF">M011DRAFT_481007</name>
</gene>
<evidence type="ECO:0000256" key="6">
    <source>
        <dbReference type="ARBA" id="ARBA00023242"/>
    </source>
</evidence>
<feature type="compositionally biased region" description="Basic residues" evidence="7">
    <location>
        <begin position="62"/>
        <end position="78"/>
    </location>
</feature>
<dbReference type="InterPro" id="IPR053278">
    <property type="entry name" value="Pre-60S_factor_ECM1"/>
</dbReference>